<name>A0A813GMZ8_POLGL</name>
<proteinExistence type="predicted"/>
<dbReference type="AlphaFoldDB" id="A0A813GMZ8"/>
<dbReference type="InterPro" id="IPR002013">
    <property type="entry name" value="SAC_dom"/>
</dbReference>
<evidence type="ECO:0000313" key="8">
    <source>
        <dbReference type="Proteomes" id="UP000654075"/>
    </source>
</evidence>
<evidence type="ECO:0000256" key="3">
    <source>
        <dbReference type="ARBA" id="ARBA00022884"/>
    </source>
</evidence>
<dbReference type="Proteomes" id="UP000654075">
    <property type="component" value="Unassembled WGS sequence"/>
</dbReference>
<dbReference type="InterPro" id="IPR007783">
    <property type="entry name" value="eIF3d"/>
</dbReference>
<evidence type="ECO:0000313" key="7">
    <source>
        <dbReference type="EMBL" id="CAE8628499.1"/>
    </source>
</evidence>
<keyword evidence="3" id="KW-0694">RNA-binding</keyword>
<gene>
    <name evidence="7" type="ORF">PGLA1383_LOCUS45123</name>
</gene>
<evidence type="ECO:0000256" key="2">
    <source>
        <dbReference type="ARBA" id="ARBA00022540"/>
    </source>
</evidence>
<keyword evidence="2" id="KW-0396">Initiation factor</keyword>
<evidence type="ECO:0000256" key="5">
    <source>
        <dbReference type="SAM" id="MobiDB-lite"/>
    </source>
</evidence>
<feature type="non-terminal residue" evidence="7">
    <location>
        <position position="881"/>
    </location>
</feature>
<feature type="compositionally biased region" description="Acidic residues" evidence="5">
    <location>
        <begin position="851"/>
        <end position="873"/>
    </location>
</feature>
<feature type="region of interest" description="Disordered" evidence="5">
    <location>
        <begin position="445"/>
        <end position="474"/>
    </location>
</feature>
<evidence type="ECO:0000256" key="1">
    <source>
        <dbReference type="ARBA" id="ARBA00022490"/>
    </source>
</evidence>
<keyword evidence="8" id="KW-1185">Reference proteome</keyword>
<accession>A0A813GMZ8</accession>
<feature type="domain" description="SAC" evidence="6">
    <location>
        <begin position="61"/>
        <end position="214"/>
    </location>
</feature>
<protein>
    <recommendedName>
        <fullName evidence="6">SAC domain-containing protein</fullName>
    </recommendedName>
</protein>
<keyword evidence="1" id="KW-0963">Cytoplasm</keyword>
<dbReference type="GO" id="GO:0003743">
    <property type="term" value="F:translation initiation factor activity"/>
    <property type="evidence" value="ECO:0007669"/>
    <property type="project" value="UniProtKB-KW"/>
</dbReference>
<feature type="region of interest" description="Disordered" evidence="5">
    <location>
        <begin position="849"/>
        <end position="881"/>
    </location>
</feature>
<evidence type="ECO:0000256" key="4">
    <source>
        <dbReference type="ARBA" id="ARBA00022917"/>
    </source>
</evidence>
<sequence>ASGLIGFIRFLQGHYLILIRKHKKVGKIGHHYVLSIETTILVPLFSESSQKRDEKYFKDQFNNLNLSKDFYFSYSYELSRTVQQNLADAMKATRGEKLRPLLLEKDPSKDHRFVWNHHHLTPFLQKEGWQHWCMSIIHGFFAYTKCSSFGWTFEVALIARRSRFYAGTRYRKRGLNVDGQVGNDVETEQLLCDDSTRHLSSGHVMSFVQAERRVLDMGSGSQKKRGNTWEEEDPWGQADVALERTLIKVRRGERFVSLFNSGPSPKGVGDAGALQLAQALRERRHQPDAEGLVSLQLRGNEAATDISNMADFAMPEVSVFVEGWGPPPNGKLDTPLGICDFVDHLDKFPVTRIGRICDFTASGQRFQAERGKGKGKDGKGKGKGNFQQVLQPGKDEEGFVTVDNRAIPGKSAGRGKSGGKSKGKGKGLQVNYQEGILGQKQKPFFQANQPQGKGGKGGKKGGAMRRGQPSYKEWSVQTRPEWTLMRELMLTSLSKLQIDSKAVKHEDVMWCGKLHTYSKSFDRLTTKAEKPMRRFEDLNFFNVTASDDPLLPELLQADPEVSVIATDHVLACLVAATRSVYSWDIIVSKVSNKLIFDKRDGGALDFLSVNETAQDPPNADDKDSMNGPLKLGQEASCINQNFSQMVLDPEEEAVDMEHPNPFEDEDEGSVASGAYRYRKITLPGNSKGATDFEQNPVSLIVRTEVNCKMPGATDSYMSVKALNEYDPKPNYNWRLHLESQRGACLATELKNNAFKLGRWTAQALLAGCDTMKVGYVSRQHPKDPWSHAVLGTQTYATDGFAEQIGLTRNNMYAVIRNVVDLVMSWEDGKYLLLKDPTKSMLRIHEIPWDTFAEEDDDEDDGEAEDDQELDEDGNAVPQRPA</sequence>
<dbReference type="Pfam" id="PF05091">
    <property type="entry name" value="eIF-3_zeta"/>
    <property type="match status" value="1"/>
</dbReference>
<dbReference type="Pfam" id="PF02383">
    <property type="entry name" value="Syja_N"/>
    <property type="match status" value="1"/>
</dbReference>
<feature type="compositionally biased region" description="Basic and acidic residues" evidence="5">
    <location>
        <begin position="367"/>
        <end position="380"/>
    </location>
</feature>
<feature type="region of interest" description="Disordered" evidence="5">
    <location>
        <begin position="366"/>
        <end position="427"/>
    </location>
</feature>
<dbReference type="PANTHER" id="PTHR12399:SF0">
    <property type="entry name" value="EUKARYOTIC TRANSLATION INITIATION FACTOR 3 SUBUNIT D"/>
    <property type="match status" value="1"/>
</dbReference>
<comment type="caution">
    <text evidence="7">The sequence shown here is derived from an EMBL/GenBank/DDBJ whole genome shotgun (WGS) entry which is preliminary data.</text>
</comment>
<dbReference type="GO" id="GO:0016791">
    <property type="term" value="F:phosphatase activity"/>
    <property type="evidence" value="ECO:0007669"/>
    <property type="project" value="InterPro"/>
</dbReference>
<dbReference type="GO" id="GO:0005852">
    <property type="term" value="C:eukaryotic translation initiation factor 3 complex"/>
    <property type="evidence" value="ECO:0007669"/>
    <property type="project" value="InterPro"/>
</dbReference>
<organism evidence="7 8">
    <name type="scientific">Polarella glacialis</name>
    <name type="common">Dinoflagellate</name>
    <dbReference type="NCBI Taxonomy" id="89957"/>
    <lineage>
        <taxon>Eukaryota</taxon>
        <taxon>Sar</taxon>
        <taxon>Alveolata</taxon>
        <taxon>Dinophyceae</taxon>
        <taxon>Suessiales</taxon>
        <taxon>Suessiaceae</taxon>
        <taxon>Polarella</taxon>
    </lineage>
</organism>
<dbReference type="GO" id="GO:0003723">
    <property type="term" value="F:RNA binding"/>
    <property type="evidence" value="ECO:0007669"/>
    <property type="project" value="UniProtKB-KW"/>
</dbReference>
<dbReference type="EMBL" id="CAJNNV010029410">
    <property type="protein sequence ID" value="CAE8628499.1"/>
    <property type="molecule type" value="Genomic_DNA"/>
</dbReference>
<reference evidence="7" key="1">
    <citation type="submission" date="2021-02" db="EMBL/GenBank/DDBJ databases">
        <authorList>
            <person name="Dougan E. K."/>
            <person name="Rhodes N."/>
            <person name="Thang M."/>
            <person name="Chan C."/>
        </authorList>
    </citation>
    <scope>NUCLEOTIDE SEQUENCE</scope>
</reference>
<dbReference type="PANTHER" id="PTHR12399">
    <property type="entry name" value="EUKARYOTIC TRANSLATION INITIATION FACTOR 3 SUBUNIT 7"/>
    <property type="match status" value="1"/>
</dbReference>
<dbReference type="OrthoDB" id="16538at2759"/>
<keyword evidence="4" id="KW-0648">Protein biosynthesis</keyword>
<evidence type="ECO:0000259" key="6">
    <source>
        <dbReference type="PROSITE" id="PS50275"/>
    </source>
</evidence>
<dbReference type="PROSITE" id="PS50275">
    <property type="entry name" value="SAC"/>
    <property type="match status" value="1"/>
</dbReference>